<feature type="transmembrane region" description="Helical" evidence="1">
    <location>
        <begin position="21"/>
        <end position="40"/>
    </location>
</feature>
<dbReference type="Proteomes" id="UP001500621">
    <property type="component" value="Unassembled WGS sequence"/>
</dbReference>
<evidence type="ECO:0000256" key="1">
    <source>
        <dbReference type="SAM" id="Phobius"/>
    </source>
</evidence>
<keyword evidence="1" id="KW-1133">Transmembrane helix</keyword>
<dbReference type="InterPro" id="IPR021215">
    <property type="entry name" value="DUF2752"/>
</dbReference>
<evidence type="ECO:0000313" key="2">
    <source>
        <dbReference type="EMBL" id="GAA4688149.1"/>
    </source>
</evidence>
<proteinExistence type="predicted"/>
<accession>A0ABP8WEG4</accession>
<keyword evidence="1" id="KW-0472">Membrane</keyword>
<dbReference type="RefSeq" id="WP_345266750.1">
    <property type="nucleotide sequence ID" value="NZ_BAABIM010000002.1"/>
</dbReference>
<name>A0ABP8WEG4_9ACTN</name>
<organism evidence="2 3">
    <name type="scientific">Nocardioides nanhaiensis</name>
    <dbReference type="NCBI Taxonomy" id="1476871"/>
    <lineage>
        <taxon>Bacteria</taxon>
        <taxon>Bacillati</taxon>
        <taxon>Actinomycetota</taxon>
        <taxon>Actinomycetes</taxon>
        <taxon>Propionibacteriales</taxon>
        <taxon>Nocardioidaceae</taxon>
        <taxon>Nocardioides</taxon>
    </lineage>
</organism>
<sequence>MSATPGAPPSRRLLAGAHTRAASAWVAGTGVAAIGVAALLSPATIDDGPVLCPFRAVTGLPCPGCGLTRSWVQLVHGDPAASFAAHPFGAVLMALVLALAAVVLLAAMRRRPLPDFEGLVRRPWLVVLLGGWLVFGVLRLVSEL</sequence>
<evidence type="ECO:0000313" key="3">
    <source>
        <dbReference type="Proteomes" id="UP001500621"/>
    </source>
</evidence>
<protein>
    <recommendedName>
        <fullName evidence="4">DUF2752 domain-containing protein</fullName>
    </recommendedName>
</protein>
<comment type="caution">
    <text evidence="2">The sequence shown here is derived from an EMBL/GenBank/DDBJ whole genome shotgun (WGS) entry which is preliminary data.</text>
</comment>
<gene>
    <name evidence="2" type="ORF">GCM10023226_27550</name>
</gene>
<keyword evidence="3" id="KW-1185">Reference proteome</keyword>
<feature type="transmembrane region" description="Helical" evidence="1">
    <location>
        <begin position="119"/>
        <end position="141"/>
    </location>
</feature>
<dbReference type="Pfam" id="PF10825">
    <property type="entry name" value="DUF2752"/>
    <property type="match status" value="1"/>
</dbReference>
<evidence type="ECO:0008006" key="4">
    <source>
        <dbReference type="Google" id="ProtNLM"/>
    </source>
</evidence>
<keyword evidence="1" id="KW-0812">Transmembrane</keyword>
<reference evidence="3" key="1">
    <citation type="journal article" date="2019" name="Int. J. Syst. Evol. Microbiol.">
        <title>The Global Catalogue of Microorganisms (GCM) 10K type strain sequencing project: providing services to taxonomists for standard genome sequencing and annotation.</title>
        <authorList>
            <consortium name="The Broad Institute Genomics Platform"/>
            <consortium name="The Broad Institute Genome Sequencing Center for Infectious Disease"/>
            <person name="Wu L."/>
            <person name="Ma J."/>
        </authorList>
    </citation>
    <scope>NUCLEOTIDE SEQUENCE [LARGE SCALE GENOMIC DNA]</scope>
    <source>
        <strain evidence="3">JCM 18127</strain>
    </source>
</reference>
<dbReference type="EMBL" id="BAABIM010000002">
    <property type="protein sequence ID" value="GAA4688149.1"/>
    <property type="molecule type" value="Genomic_DNA"/>
</dbReference>
<feature type="transmembrane region" description="Helical" evidence="1">
    <location>
        <begin position="88"/>
        <end position="107"/>
    </location>
</feature>